<gene>
    <name evidence="3" type="ORF">AREALGSMS7_03357</name>
</gene>
<evidence type="ECO:0000313" key="4">
    <source>
        <dbReference type="Proteomes" id="UP000204551"/>
    </source>
</evidence>
<accession>A0A221UZK8</accession>
<dbReference type="Proteomes" id="UP000204551">
    <property type="component" value="Chromosome"/>
</dbReference>
<dbReference type="AlphaFoldDB" id="A0A221UZK8"/>
<dbReference type="EMBL" id="CP022515">
    <property type="protein sequence ID" value="ASO06782.1"/>
    <property type="molecule type" value="Genomic_DNA"/>
</dbReference>
<organism evidence="3 4">
    <name type="scientific">Arenibacter algicola</name>
    <dbReference type="NCBI Taxonomy" id="616991"/>
    <lineage>
        <taxon>Bacteria</taxon>
        <taxon>Pseudomonadati</taxon>
        <taxon>Bacteroidota</taxon>
        <taxon>Flavobacteriia</taxon>
        <taxon>Flavobacteriales</taxon>
        <taxon>Flavobacteriaceae</taxon>
        <taxon>Arenibacter</taxon>
    </lineage>
</organism>
<feature type="transmembrane region" description="Helical" evidence="1">
    <location>
        <begin position="124"/>
        <end position="147"/>
    </location>
</feature>
<keyword evidence="1" id="KW-0812">Transmembrane</keyword>
<protein>
    <submittedName>
        <fullName evidence="3">PspC domain protein</fullName>
    </submittedName>
</protein>
<dbReference type="InterPro" id="IPR007168">
    <property type="entry name" value="Phageshock_PspC_N"/>
</dbReference>
<evidence type="ECO:0000313" key="3">
    <source>
        <dbReference type="EMBL" id="ASO06782.1"/>
    </source>
</evidence>
<sequence length="154" mass="17264">MDTHNISAFFTRPNKSILGVCSTLSEKWSISPFALRIALIILTLIIIPLGIITYIIIYLLIYPTKNKTFTFAITGMVLGIPLSYFFQSNMVKKYGGDSGIINYLRNFTSIVDEYDAYIGSGWDIIYNVLLSIIVFTLIGGTLGYLSIRGKQNKE</sequence>
<keyword evidence="1" id="KW-0472">Membrane</keyword>
<evidence type="ECO:0000256" key="1">
    <source>
        <dbReference type="SAM" id="Phobius"/>
    </source>
</evidence>
<proteinExistence type="predicted"/>
<reference evidence="3 4" key="1">
    <citation type="submission" date="2017-07" db="EMBL/GenBank/DDBJ databases">
        <title>Genome Sequence of Arenibacter algicola Strain SMS7 Isolated from a culture of the Diatom Skeletonema marinoi.</title>
        <authorList>
            <person name="Topel M."/>
            <person name="Pinder M.I.M."/>
            <person name="Johansson O.N."/>
            <person name="Kourtchenko O."/>
            <person name="Godhe A."/>
            <person name="Clarke A.K."/>
        </authorList>
    </citation>
    <scope>NUCLEOTIDE SEQUENCE [LARGE SCALE GENOMIC DNA]</scope>
    <source>
        <strain evidence="3 4">SMS7</strain>
    </source>
</reference>
<keyword evidence="1" id="KW-1133">Transmembrane helix</keyword>
<name>A0A221UZK8_9FLAO</name>
<feature type="transmembrane region" description="Helical" evidence="1">
    <location>
        <begin position="33"/>
        <end position="61"/>
    </location>
</feature>
<feature type="domain" description="Phage shock protein PspC N-terminal" evidence="2">
    <location>
        <begin position="12"/>
        <end position="61"/>
    </location>
</feature>
<dbReference type="Pfam" id="PF04024">
    <property type="entry name" value="PspC"/>
    <property type="match status" value="1"/>
</dbReference>
<dbReference type="RefSeq" id="WP_093979188.1">
    <property type="nucleotide sequence ID" value="NZ_CP022515.1"/>
</dbReference>
<dbReference type="KEGG" id="aalg:AREALGSMS7_03357"/>
<feature type="transmembrane region" description="Helical" evidence="1">
    <location>
        <begin position="68"/>
        <end position="86"/>
    </location>
</feature>
<evidence type="ECO:0000259" key="2">
    <source>
        <dbReference type="Pfam" id="PF04024"/>
    </source>
</evidence>